<evidence type="ECO:0000256" key="10">
    <source>
        <dbReference type="SAM" id="SignalP"/>
    </source>
</evidence>
<dbReference type="EMBL" id="QXML01000013">
    <property type="protein sequence ID" value="RIW12578.1"/>
    <property type="molecule type" value="Genomic_DNA"/>
</dbReference>
<dbReference type="InterPro" id="IPR006260">
    <property type="entry name" value="TonB/TolA_C"/>
</dbReference>
<evidence type="ECO:0000256" key="7">
    <source>
        <dbReference type="ARBA" id="ARBA00022927"/>
    </source>
</evidence>
<keyword evidence="6" id="KW-0812">Transmembrane</keyword>
<dbReference type="Proteomes" id="UP000283522">
    <property type="component" value="Unassembled WGS sequence"/>
</dbReference>
<keyword evidence="10" id="KW-0732">Signal</keyword>
<gene>
    <name evidence="12" type="ORF">D0X99_18885</name>
</gene>
<name>A0A418PMH5_9BACT</name>
<evidence type="ECO:0000256" key="8">
    <source>
        <dbReference type="ARBA" id="ARBA00022989"/>
    </source>
</evidence>
<evidence type="ECO:0000313" key="13">
    <source>
        <dbReference type="Proteomes" id="UP000283522"/>
    </source>
</evidence>
<feature type="domain" description="TonB C-terminal" evidence="11">
    <location>
        <begin position="155"/>
        <end position="249"/>
    </location>
</feature>
<protein>
    <submittedName>
        <fullName evidence="12">Energy transducer TonB</fullName>
    </submittedName>
</protein>
<evidence type="ECO:0000256" key="3">
    <source>
        <dbReference type="ARBA" id="ARBA00022448"/>
    </source>
</evidence>
<keyword evidence="13" id="KW-1185">Reference proteome</keyword>
<proteinExistence type="inferred from homology"/>
<evidence type="ECO:0000313" key="12">
    <source>
        <dbReference type="EMBL" id="RIW12578.1"/>
    </source>
</evidence>
<keyword evidence="9" id="KW-0472">Membrane</keyword>
<dbReference type="AlphaFoldDB" id="A0A418PMH5"/>
<dbReference type="PANTHER" id="PTHR33446:SF2">
    <property type="entry name" value="PROTEIN TONB"/>
    <property type="match status" value="1"/>
</dbReference>
<dbReference type="Pfam" id="PF03544">
    <property type="entry name" value="TonB_C"/>
    <property type="match status" value="1"/>
</dbReference>
<evidence type="ECO:0000256" key="9">
    <source>
        <dbReference type="ARBA" id="ARBA00023136"/>
    </source>
</evidence>
<evidence type="ECO:0000256" key="1">
    <source>
        <dbReference type="ARBA" id="ARBA00004383"/>
    </source>
</evidence>
<evidence type="ECO:0000256" key="2">
    <source>
        <dbReference type="ARBA" id="ARBA00006555"/>
    </source>
</evidence>
<dbReference type="PROSITE" id="PS52015">
    <property type="entry name" value="TONB_CTD"/>
    <property type="match status" value="1"/>
</dbReference>
<feature type="signal peptide" evidence="10">
    <location>
        <begin position="1"/>
        <end position="20"/>
    </location>
</feature>
<dbReference type="GO" id="GO:0015031">
    <property type="term" value="P:protein transport"/>
    <property type="evidence" value="ECO:0007669"/>
    <property type="project" value="UniProtKB-KW"/>
</dbReference>
<evidence type="ECO:0000259" key="11">
    <source>
        <dbReference type="PROSITE" id="PS52015"/>
    </source>
</evidence>
<keyword evidence="7" id="KW-0653">Protein transport</keyword>
<keyword evidence="8" id="KW-1133">Transmembrane helix</keyword>
<dbReference type="GO" id="GO:0055085">
    <property type="term" value="P:transmembrane transport"/>
    <property type="evidence" value="ECO:0007669"/>
    <property type="project" value="InterPro"/>
</dbReference>
<keyword evidence="3" id="KW-0813">Transport</keyword>
<keyword evidence="4" id="KW-1003">Cell membrane</keyword>
<evidence type="ECO:0000256" key="6">
    <source>
        <dbReference type="ARBA" id="ARBA00022692"/>
    </source>
</evidence>
<evidence type="ECO:0000256" key="5">
    <source>
        <dbReference type="ARBA" id="ARBA00022519"/>
    </source>
</evidence>
<dbReference type="OrthoDB" id="822261at2"/>
<dbReference type="NCBIfam" id="TIGR01352">
    <property type="entry name" value="tonB_Cterm"/>
    <property type="match status" value="1"/>
</dbReference>
<dbReference type="InterPro" id="IPR037682">
    <property type="entry name" value="TonB_C"/>
</dbReference>
<sequence length="249" mass="28675">MLNKLLLILLTSYFSIGFSAQGQQRTTTKLNRHFIEIEQNDSKNHHYNKVETVTKTGETVTWIFDLRNRMVKQSKKGINPEGNYNQEITETFDSTNQLISQSIINLENRKYVEFHYRDGVKKAQVISHGNEVFEIWRNNPDSLYTSDHDDFGPGLDRKEWNNFLVKNLRYPTEARKTGAEGTVILAILVDENGNIKESEVANLAFVNPYLAKEALRVLGLFKGQFIPAVNLDGQPEEKWINIPLRFKLG</sequence>
<evidence type="ECO:0000256" key="4">
    <source>
        <dbReference type="ARBA" id="ARBA00022475"/>
    </source>
</evidence>
<comment type="caution">
    <text evidence="12">The sequence shown here is derived from an EMBL/GenBank/DDBJ whole genome shotgun (WGS) entry which is preliminary data.</text>
</comment>
<dbReference type="GO" id="GO:0031992">
    <property type="term" value="F:energy transducer activity"/>
    <property type="evidence" value="ECO:0007669"/>
    <property type="project" value="TreeGrafter"/>
</dbReference>
<dbReference type="GO" id="GO:0098797">
    <property type="term" value="C:plasma membrane protein complex"/>
    <property type="evidence" value="ECO:0007669"/>
    <property type="project" value="TreeGrafter"/>
</dbReference>
<comment type="similarity">
    <text evidence="2">Belongs to the TonB family.</text>
</comment>
<dbReference type="PANTHER" id="PTHR33446">
    <property type="entry name" value="PROTEIN TONB-RELATED"/>
    <property type="match status" value="1"/>
</dbReference>
<keyword evidence="5" id="KW-0997">Cell inner membrane</keyword>
<comment type="subcellular location">
    <subcellularLocation>
        <location evidence="1">Cell inner membrane</location>
        <topology evidence="1">Single-pass membrane protein</topology>
        <orientation evidence="1">Periplasmic side</orientation>
    </subcellularLocation>
</comment>
<accession>A0A418PMH5</accession>
<dbReference type="SUPFAM" id="SSF74653">
    <property type="entry name" value="TolA/TonB C-terminal domain"/>
    <property type="match status" value="1"/>
</dbReference>
<dbReference type="Gene3D" id="3.30.1150.10">
    <property type="match status" value="1"/>
</dbReference>
<reference evidence="12 13" key="1">
    <citation type="submission" date="2018-09" db="EMBL/GenBank/DDBJ databases">
        <authorList>
            <person name="Wang X."/>
            <person name="Du Z."/>
        </authorList>
    </citation>
    <scope>NUCLEOTIDE SEQUENCE [LARGE SCALE GENOMIC DNA]</scope>
    <source>
        <strain evidence="12 13">N3</strain>
    </source>
</reference>
<dbReference type="RefSeq" id="WP_119479427.1">
    <property type="nucleotide sequence ID" value="NZ_QXML01000013.1"/>
</dbReference>
<feature type="chain" id="PRO_5019413819" evidence="10">
    <location>
        <begin position="21"/>
        <end position="249"/>
    </location>
</feature>
<dbReference type="InterPro" id="IPR051045">
    <property type="entry name" value="TonB-dependent_transducer"/>
</dbReference>
<organism evidence="12 13">
    <name type="scientific">Algoriphagus lacus</name>
    <dbReference type="NCBI Taxonomy" id="2056311"/>
    <lineage>
        <taxon>Bacteria</taxon>
        <taxon>Pseudomonadati</taxon>
        <taxon>Bacteroidota</taxon>
        <taxon>Cytophagia</taxon>
        <taxon>Cytophagales</taxon>
        <taxon>Cyclobacteriaceae</taxon>
        <taxon>Algoriphagus</taxon>
    </lineage>
</organism>